<proteinExistence type="predicted"/>
<dbReference type="GO" id="GO:0016491">
    <property type="term" value="F:oxidoreductase activity"/>
    <property type="evidence" value="ECO:0007669"/>
    <property type="project" value="InterPro"/>
</dbReference>
<keyword evidence="3" id="KW-1185">Reference proteome</keyword>
<dbReference type="AlphaFoldDB" id="A0A345P7E5"/>
<dbReference type="OrthoDB" id="127573at2"/>
<name>A0A345P7E5_9GAMM</name>
<feature type="domain" description="Amine oxidase" evidence="1">
    <location>
        <begin position="72"/>
        <end position="360"/>
    </location>
</feature>
<dbReference type="KEGG" id="mbah:HYN46_10360"/>
<reference evidence="2 3" key="1">
    <citation type="submission" date="2018-07" db="EMBL/GenBank/DDBJ databases">
        <title>Genome sequencing of Moraxellaceae gen. HYN0046.</title>
        <authorList>
            <person name="Kim M."/>
            <person name="Yi H."/>
        </authorList>
    </citation>
    <scope>NUCLEOTIDE SEQUENCE [LARGE SCALE GENOMIC DNA]</scope>
    <source>
        <strain evidence="2 3">HYN0046</strain>
    </source>
</reference>
<dbReference type="SUPFAM" id="SSF51905">
    <property type="entry name" value="FAD/NAD(P)-binding domain"/>
    <property type="match status" value="1"/>
</dbReference>
<accession>A0A345P7E5</accession>
<sequence>MNRRHFLGYAAASSLMAGCRWPSWSVIPPWLPIKILDGGMRQGHQFVRDQAQHMPSPSSERNVDTVILGGGIAGLTAGWRLAQAGFKDFALLNGFEQYGNASAGQWQDVSYPRGAHYLPFPTPESVHVQEILRDFGILQGQNLGDINSYDERCVVHSPDERLWLGGGQYWHDTLMPPAAKDSADWVQQQRFLKLVNGLKGKRGLDGKVLFAIPIALSSQDAEWRKLDTLTFDQWLDREGYTSEGLRWYLDYSCRDDYGFGSDKVSAWAGIHYFASRIHDSEKDHQTSLLTWGGGLNPLAQQLSQASRPQQLMQAAIHLVETRDGVQVWSTDMAGKVTLIKAKRAICAMPLHVLKHVFPQLKDYGFDVTQDILPHVPWLVSNVWLNGFPREVGDVPLSWENIVYGSKSLGYVVATQQWIRVARPPHSVFTAYHSMADQAPEAARAWMQRASPYELLDVGLQDLIKVYGTDLWSCVAGVEVMLRGHAMSAPVKGYLSQKGLLALRDADQKVMFAHSDLSGYSIFEEASWWGWQAAGKLI</sequence>
<evidence type="ECO:0000313" key="2">
    <source>
        <dbReference type="EMBL" id="AXI03204.1"/>
    </source>
</evidence>
<evidence type="ECO:0000259" key="1">
    <source>
        <dbReference type="Pfam" id="PF01593"/>
    </source>
</evidence>
<dbReference type="EMBL" id="CP031222">
    <property type="protein sequence ID" value="AXI03204.1"/>
    <property type="molecule type" value="Genomic_DNA"/>
</dbReference>
<dbReference type="InterPro" id="IPR002937">
    <property type="entry name" value="Amino_oxidase"/>
</dbReference>
<dbReference type="PANTHER" id="PTHR42923">
    <property type="entry name" value="PROTOPORPHYRINOGEN OXIDASE"/>
    <property type="match status" value="1"/>
</dbReference>
<dbReference type="RefSeq" id="WP_114899313.1">
    <property type="nucleotide sequence ID" value="NZ_CP031222.1"/>
</dbReference>
<dbReference type="InterPro" id="IPR050464">
    <property type="entry name" value="Zeta_carotene_desat/Oxidored"/>
</dbReference>
<gene>
    <name evidence="2" type="ORF">HYN46_10360</name>
</gene>
<dbReference type="Pfam" id="PF01593">
    <property type="entry name" value="Amino_oxidase"/>
    <property type="match status" value="1"/>
</dbReference>
<dbReference type="Gene3D" id="3.50.50.60">
    <property type="entry name" value="FAD/NAD(P)-binding domain"/>
    <property type="match status" value="1"/>
</dbReference>
<protein>
    <submittedName>
        <fullName evidence="2">Amine oxidase</fullName>
    </submittedName>
</protein>
<evidence type="ECO:0000313" key="3">
    <source>
        <dbReference type="Proteomes" id="UP000253940"/>
    </source>
</evidence>
<dbReference type="PANTHER" id="PTHR42923:SF39">
    <property type="entry name" value="AMINO OXIDASE"/>
    <property type="match status" value="1"/>
</dbReference>
<dbReference type="InterPro" id="IPR036188">
    <property type="entry name" value="FAD/NAD-bd_sf"/>
</dbReference>
<dbReference type="PROSITE" id="PS51257">
    <property type="entry name" value="PROKAR_LIPOPROTEIN"/>
    <property type="match status" value="1"/>
</dbReference>
<organism evidence="2 3">
    <name type="scientific">Aquirhabdus parva</name>
    <dbReference type="NCBI Taxonomy" id="2283318"/>
    <lineage>
        <taxon>Bacteria</taxon>
        <taxon>Pseudomonadati</taxon>
        <taxon>Pseudomonadota</taxon>
        <taxon>Gammaproteobacteria</taxon>
        <taxon>Moraxellales</taxon>
        <taxon>Moraxellaceae</taxon>
        <taxon>Aquirhabdus</taxon>
    </lineage>
</organism>
<dbReference type="Proteomes" id="UP000253940">
    <property type="component" value="Chromosome"/>
</dbReference>